<accession>A0ABW3JTJ1</accession>
<dbReference type="PANTHER" id="PTHR43212:SF3">
    <property type="entry name" value="QUERCETIN 2,3-DIOXYGENASE"/>
    <property type="match status" value="1"/>
</dbReference>
<feature type="domain" description="Quercetin 2,3-dioxygenase C-terminal cupin" evidence="4">
    <location>
        <begin position="149"/>
        <end position="235"/>
    </location>
</feature>
<comment type="similarity">
    <text evidence="1 2">Belongs to the pirin family.</text>
</comment>
<evidence type="ECO:0000313" key="5">
    <source>
        <dbReference type="EMBL" id="MFD0992901.1"/>
    </source>
</evidence>
<dbReference type="CDD" id="cd02910">
    <property type="entry name" value="cupin_Yhhw_N"/>
    <property type="match status" value="1"/>
</dbReference>
<comment type="caution">
    <text evidence="5">The sequence shown here is derived from an EMBL/GenBank/DDBJ whole genome shotgun (WGS) entry which is preliminary data.</text>
</comment>
<dbReference type="InterPro" id="IPR003829">
    <property type="entry name" value="Pirin_N_dom"/>
</dbReference>
<dbReference type="SUPFAM" id="SSF51182">
    <property type="entry name" value="RmlC-like cupins"/>
    <property type="match status" value="1"/>
</dbReference>
<evidence type="ECO:0000259" key="4">
    <source>
        <dbReference type="Pfam" id="PF17954"/>
    </source>
</evidence>
<gene>
    <name evidence="5" type="ORF">ACFQ1U_06760</name>
</gene>
<organism evidence="5 6">
    <name type="scientific">Tenacibaculum geojense</name>
    <dbReference type="NCBI Taxonomy" id="915352"/>
    <lineage>
        <taxon>Bacteria</taxon>
        <taxon>Pseudomonadati</taxon>
        <taxon>Bacteroidota</taxon>
        <taxon>Flavobacteriia</taxon>
        <taxon>Flavobacteriales</taxon>
        <taxon>Flavobacteriaceae</taxon>
        <taxon>Tenacibaculum</taxon>
    </lineage>
</organism>
<dbReference type="InterPro" id="IPR011051">
    <property type="entry name" value="RmlC_Cupin_sf"/>
</dbReference>
<protein>
    <submittedName>
        <fullName evidence="5">Pirin family protein</fullName>
    </submittedName>
</protein>
<dbReference type="PIRSF" id="PIRSF006232">
    <property type="entry name" value="Pirin"/>
    <property type="match status" value="1"/>
</dbReference>
<dbReference type="PANTHER" id="PTHR43212">
    <property type="entry name" value="QUERCETIN 2,3-DIOXYGENASE"/>
    <property type="match status" value="1"/>
</dbReference>
<reference evidence="6" key="1">
    <citation type="journal article" date="2019" name="Int. J. Syst. Evol. Microbiol.">
        <title>The Global Catalogue of Microorganisms (GCM) 10K type strain sequencing project: providing services to taxonomists for standard genome sequencing and annotation.</title>
        <authorList>
            <consortium name="The Broad Institute Genomics Platform"/>
            <consortium name="The Broad Institute Genome Sequencing Center for Infectious Disease"/>
            <person name="Wu L."/>
            <person name="Ma J."/>
        </authorList>
    </citation>
    <scope>NUCLEOTIDE SEQUENCE [LARGE SCALE GENOMIC DNA]</scope>
    <source>
        <strain evidence="6">CCUG 60527</strain>
    </source>
</reference>
<keyword evidence="6" id="KW-1185">Reference proteome</keyword>
<dbReference type="InterPro" id="IPR014710">
    <property type="entry name" value="RmlC-like_jellyroll"/>
</dbReference>
<dbReference type="InterPro" id="IPR041602">
    <property type="entry name" value="Quercetinase_C"/>
</dbReference>
<dbReference type="Pfam" id="PF17954">
    <property type="entry name" value="Pirin_C_2"/>
    <property type="match status" value="1"/>
</dbReference>
<sequence>MKLEKHPSSSRGFANHGWLQASHSFSFANWYDPNKIQFGALRVLNDDVIAPSMGFSTHPHQNMEIITIPLSGLLKHKDNMANDWLYVKPNEVQVMSAGTGVYHSEMNGSVKDRLNLFQIWILPNKEGVTPRYNQQAFNPEERKNKQQILVSPINSELEGLKIHQDAQISRLDLDANQEFTYHVKSDNHGVYLMNISGDIIVEEETLTTRDAIGVSNTQEFKIQAHTNSELLMIEVPM</sequence>
<dbReference type="Proteomes" id="UP001597062">
    <property type="component" value="Unassembled WGS sequence"/>
</dbReference>
<evidence type="ECO:0000256" key="2">
    <source>
        <dbReference type="RuleBase" id="RU003457"/>
    </source>
</evidence>
<dbReference type="RefSeq" id="WP_386106642.1">
    <property type="nucleotide sequence ID" value="NZ_JBHTJR010000041.1"/>
</dbReference>
<evidence type="ECO:0000313" key="6">
    <source>
        <dbReference type="Proteomes" id="UP001597062"/>
    </source>
</evidence>
<dbReference type="EMBL" id="JBHTJR010000041">
    <property type="protein sequence ID" value="MFD0992901.1"/>
    <property type="molecule type" value="Genomic_DNA"/>
</dbReference>
<evidence type="ECO:0000259" key="3">
    <source>
        <dbReference type="Pfam" id="PF02678"/>
    </source>
</evidence>
<evidence type="ECO:0000256" key="1">
    <source>
        <dbReference type="ARBA" id="ARBA00008416"/>
    </source>
</evidence>
<dbReference type="Pfam" id="PF02678">
    <property type="entry name" value="Pirin"/>
    <property type="match status" value="1"/>
</dbReference>
<dbReference type="InterPro" id="IPR012093">
    <property type="entry name" value="Pirin"/>
</dbReference>
<dbReference type="Gene3D" id="2.60.120.10">
    <property type="entry name" value="Jelly Rolls"/>
    <property type="match status" value="2"/>
</dbReference>
<feature type="domain" description="Pirin N-terminal" evidence="3">
    <location>
        <begin position="11"/>
        <end position="121"/>
    </location>
</feature>
<name>A0ABW3JTJ1_9FLAO</name>
<proteinExistence type="inferred from homology"/>